<evidence type="ECO:0000259" key="1">
    <source>
        <dbReference type="Pfam" id="PF13304"/>
    </source>
</evidence>
<dbReference type="InterPro" id="IPR027417">
    <property type="entry name" value="P-loop_NTPase"/>
</dbReference>
<keyword evidence="3" id="KW-1185">Reference proteome</keyword>
<dbReference type="GO" id="GO:0016887">
    <property type="term" value="F:ATP hydrolysis activity"/>
    <property type="evidence" value="ECO:0007669"/>
    <property type="project" value="InterPro"/>
</dbReference>
<dbReference type="PANTHER" id="PTHR40396:SF1">
    <property type="entry name" value="ATPASE AAA-TYPE CORE DOMAIN-CONTAINING PROTEIN"/>
    <property type="match status" value="1"/>
</dbReference>
<organism evidence="2 3">
    <name type="scientific">Pelistega suis</name>
    <dbReference type="NCBI Taxonomy" id="1631957"/>
    <lineage>
        <taxon>Bacteria</taxon>
        <taxon>Pseudomonadati</taxon>
        <taxon>Pseudomonadota</taxon>
        <taxon>Betaproteobacteria</taxon>
        <taxon>Burkholderiales</taxon>
        <taxon>Alcaligenaceae</taxon>
        <taxon>Pelistega</taxon>
    </lineage>
</organism>
<gene>
    <name evidence="2" type="ORF">HKX39_01390</name>
</gene>
<proteinExistence type="predicted"/>
<dbReference type="PANTHER" id="PTHR40396">
    <property type="entry name" value="ATPASE-LIKE PROTEIN"/>
    <property type="match status" value="1"/>
</dbReference>
<accession>A0A849P474</accession>
<feature type="domain" description="ATPase AAA-type core" evidence="1">
    <location>
        <begin position="20"/>
        <end position="300"/>
    </location>
</feature>
<dbReference type="SUPFAM" id="SSF52540">
    <property type="entry name" value="P-loop containing nucleoside triphosphate hydrolases"/>
    <property type="match status" value="1"/>
</dbReference>
<dbReference type="Pfam" id="PF13304">
    <property type="entry name" value="AAA_21"/>
    <property type="match status" value="1"/>
</dbReference>
<dbReference type="InterPro" id="IPR003959">
    <property type="entry name" value="ATPase_AAA_core"/>
</dbReference>
<name>A0A849P474_9BURK</name>
<dbReference type="GO" id="GO:0005524">
    <property type="term" value="F:ATP binding"/>
    <property type="evidence" value="ECO:0007669"/>
    <property type="project" value="UniProtKB-KW"/>
</dbReference>
<evidence type="ECO:0000313" key="3">
    <source>
        <dbReference type="Proteomes" id="UP000537862"/>
    </source>
</evidence>
<sequence length="348" mass="40301">MHQYTFNQECIKNGIVNKGIIYGMNGSGKSNIGLAIFDLIGHTTNKYDGRELFLRHYVYAGLPDKEVSFEYTFEFNGSSLIYSYSKKDYDTLIKESLSIDELECLSINRNHSNVAVINLPGAETLNKRIDNSALSIISYIRSNANLDKRKKINKIFYEWLDFLDGMLFFRTLKENIFIGHSSLPNDSIPLRIIKNKKVKDFEMFLNAVGIECVLTHDEKNIFWDIDGYHVPFYEIASSGTEALATFYYWFLFLSNNSVSFLFIDEFDAFFHHDLTYAIVAMLKKKENLQVLLTTHSTSIMTNDLLRPDCYFVIDKQHISSLPDLTFKELRQAHNLEKMYRGEAFRGDT</sequence>
<reference evidence="2 3" key="1">
    <citation type="submission" date="2020-05" db="EMBL/GenBank/DDBJ databases">
        <authorList>
            <person name="Niu N."/>
        </authorList>
    </citation>
    <scope>NUCLEOTIDE SEQUENCE [LARGE SCALE GENOMIC DNA]</scope>
    <source>
        <strain evidence="2 3">3340-03</strain>
    </source>
</reference>
<dbReference type="AlphaFoldDB" id="A0A849P474"/>
<dbReference type="Proteomes" id="UP000537862">
    <property type="component" value="Unassembled WGS sequence"/>
</dbReference>
<comment type="caution">
    <text evidence="2">The sequence shown here is derived from an EMBL/GenBank/DDBJ whole genome shotgun (WGS) entry which is preliminary data.</text>
</comment>
<protein>
    <submittedName>
        <fullName evidence="2">ATP-binding protein</fullName>
    </submittedName>
</protein>
<keyword evidence="2" id="KW-0547">Nucleotide-binding</keyword>
<evidence type="ECO:0000313" key="2">
    <source>
        <dbReference type="EMBL" id="NOL50833.1"/>
    </source>
</evidence>
<keyword evidence="2" id="KW-0067">ATP-binding</keyword>
<dbReference type="EMBL" id="JABGBN010000001">
    <property type="protein sequence ID" value="NOL50833.1"/>
    <property type="molecule type" value="Genomic_DNA"/>
</dbReference>
<dbReference type="Gene3D" id="3.40.50.300">
    <property type="entry name" value="P-loop containing nucleotide triphosphate hydrolases"/>
    <property type="match status" value="1"/>
</dbReference>